<reference evidence="4 5" key="1">
    <citation type="journal article" date="2012" name="Eukaryot. Cell">
        <title>Genome sequence of the Trichosporon asahii environmental strain CBS 8904.</title>
        <authorList>
            <person name="Yang R.Y."/>
            <person name="Li H.T."/>
            <person name="Zhu H."/>
            <person name="Zhou G.P."/>
            <person name="Wang M."/>
            <person name="Wang L."/>
        </authorList>
    </citation>
    <scope>NUCLEOTIDE SEQUENCE [LARGE SCALE GENOMIC DNA]</scope>
    <source>
        <strain evidence="4 5">CBS 8904</strain>
    </source>
</reference>
<dbReference type="Proteomes" id="UP000006757">
    <property type="component" value="Unassembled WGS sequence"/>
</dbReference>
<feature type="compositionally biased region" description="Basic and acidic residues" evidence="1">
    <location>
        <begin position="570"/>
        <end position="595"/>
    </location>
</feature>
<sequence>MPSYQWFCATWLLVARIVIAQFNSTVSFTLTSLDRPVDVDAARSWYGGLPFTVDTDNGYRTSTGRSSGVWGSSFVGTGFEVQGFGLWKYGSGPSDPDEDGNTGAVFAYLCPSDREWQEESLLELTGDVTDDPRLFAASNMPLSAYDLNWVLRADTQLEFHNLTIDIPIRTQAPSLVDLQSQATFVPTVQNGQLQSTMSLGFSSKLRQFRDMFRGRKEIYPPRFSANDTGVIQYEKRKRGVTYRLEEGHIMLRNMTELSYTAPPNTTLIQIFGPVGQLNRSSAGSMCYADLDPPPPWWKNTSFPNPLQRRRSMVSIARCSYSQSIRAYRLQSEWGLWDLIRHWVHGEFQRLQSSNYTLANLAAVDSGSDGGGIEASSGASSAESKHRTDIIVGVVVGVGEALVLTAILAWLLLRRRKQQKGKELGAEPYDVSEKDLYRTASWAPHNALDWPDTPLNRSGPAPVGSTRPRPRRIVQEQDAAEGLEHSPPIYEGEQLTSAVDGSTPGWSSPDDSTRPLANGARERPGQPSALKIDTKGVLEAGPDSASRYTTHVTTPQLKEEYARVFGVPRSPAERTARTPEHTPPLKEEYARAFDLS</sequence>
<comment type="caution">
    <text evidence="4">The sequence shown here is derived from an EMBL/GenBank/DDBJ whole genome shotgun (WGS) entry which is preliminary data.</text>
</comment>
<feature type="region of interest" description="Disordered" evidence="1">
    <location>
        <begin position="446"/>
        <end position="470"/>
    </location>
</feature>
<feature type="region of interest" description="Disordered" evidence="1">
    <location>
        <begin position="566"/>
        <end position="595"/>
    </location>
</feature>
<feature type="chain" id="PRO_5003852297" description="Peptidase A1 domain-containing protein" evidence="3">
    <location>
        <begin position="21"/>
        <end position="595"/>
    </location>
</feature>
<keyword evidence="3" id="KW-0732">Signal</keyword>
<evidence type="ECO:0000313" key="4">
    <source>
        <dbReference type="EMBL" id="EKD01142.1"/>
    </source>
</evidence>
<proteinExistence type="predicted"/>
<feature type="transmembrane region" description="Helical" evidence="2">
    <location>
        <begin position="389"/>
        <end position="412"/>
    </location>
</feature>
<keyword evidence="2" id="KW-0472">Membrane</keyword>
<dbReference type="EMBL" id="AMBO01000325">
    <property type="protein sequence ID" value="EKD01142.1"/>
    <property type="molecule type" value="Genomic_DNA"/>
</dbReference>
<organism evidence="4 5">
    <name type="scientific">Trichosporon asahii var. asahii (strain CBS 8904)</name>
    <name type="common">Yeast</name>
    <dbReference type="NCBI Taxonomy" id="1220162"/>
    <lineage>
        <taxon>Eukaryota</taxon>
        <taxon>Fungi</taxon>
        <taxon>Dikarya</taxon>
        <taxon>Basidiomycota</taxon>
        <taxon>Agaricomycotina</taxon>
        <taxon>Tremellomycetes</taxon>
        <taxon>Trichosporonales</taxon>
        <taxon>Trichosporonaceae</taxon>
        <taxon>Trichosporon</taxon>
    </lineage>
</organism>
<protein>
    <recommendedName>
        <fullName evidence="6">Peptidase A1 domain-containing protein</fullName>
    </recommendedName>
</protein>
<evidence type="ECO:0000256" key="2">
    <source>
        <dbReference type="SAM" id="Phobius"/>
    </source>
</evidence>
<keyword evidence="2" id="KW-1133">Transmembrane helix</keyword>
<evidence type="ECO:0000313" key="5">
    <source>
        <dbReference type="Proteomes" id="UP000006757"/>
    </source>
</evidence>
<keyword evidence="5" id="KW-1185">Reference proteome</keyword>
<keyword evidence="2" id="KW-0812">Transmembrane</keyword>
<feature type="compositionally biased region" description="Polar residues" evidence="1">
    <location>
        <begin position="494"/>
        <end position="509"/>
    </location>
</feature>
<dbReference type="STRING" id="1220162.K1VNY9"/>
<dbReference type="AlphaFoldDB" id="K1VNY9"/>
<name>K1VNY9_TRIAC</name>
<evidence type="ECO:0000256" key="3">
    <source>
        <dbReference type="SAM" id="SignalP"/>
    </source>
</evidence>
<evidence type="ECO:0000256" key="1">
    <source>
        <dbReference type="SAM" id="MobiDB-lite"/>
    </source>
</evidence>
<feature type="region of interest" description="Disordered" evidence="1">
    <location>
        <begin position="494"/>
        <end position="528"/>
    </location>
</feature>
<gene>
    <name evidence="4" type="ORF">A1Q2_04640</name>
</gene>
<accession>K1VNY9</accession>
<dbReference type="InParanoid" id="K1VNY9"/>
<evidence type="ECO:0008006" key="6">
    <source>
        <dbReference type="Google" id="ProtNLM"/>
    </source>
</evidence>
<feature type="signal peptide" evidence="3">
    <location>
        <begin position="1"/>
        <end position="20"/>
    </location>
</feature>
<dbReference type="HOGENOM" id="CLU_030902_0_0_1"/>